<feature type="domain" description="Zn(2)-C6 fungal-type" evidence="3">
    <location>
        <begin position="498"/>
        <end position="530"/>
    </location>
</feature>
<dbReference type="Gene3D" id="4.10.240.10">
    <property type="entry name" value="Zn(2)-C6 fungal-type DNA-binding domain"/>
    <property type="match status" value="1"/>
</dbReference>
<dbReference type="EMBL" id="CM001198">
    <property type="protein sequence ID" value="EGP89245.1"/>
    <property type="molecule type" value="Genomic_DNA"/>
</dbReference>
<feature type="compositionally biased region" description="Low complexity" evidence="2">
    <location>
        <begin position="361"/>
        <end position="373"/>
    </location>
</feature>
<feature type="compositionally biased region" description="Low complexity" evidence="2">
    <location>
        <begin position="548"/>
        <end position="558"/>
    </location>
</feature>
<evidence type="ECO:0000313" key="4">
    <source>
        <dbReference type="EMBL" id="EGP89245.1"/>
    </source>
</evidence>
<protein>
    <recommendedName>
        <fullName evidence="3">Zn(2)-C6 fungal-type domain-containing protein</fullName>
    </recommendedName>
</protein>
<dbReference type="Pfam" id="PF00172">
    <property type="entry name" value="Zn_clus"/>
    <property type="match status" value="1"/>
</dbReference>
<feature type="compositionally biased region" description="Basic and acidic residues" evidence="2">
    <location>
        <begin position="616"/>
        <end position="636"/>
    </location>
</feature>
<dbReference type="Proteomes" id="UP000008062">
    <property type="component" value="Chromosome 3"/>
</dbReference>
<proteinExistence type="predicted"/>
<dbReference type="PROSITE" id="PS50048">
    <property type="entry name" value="ZN2_CY6_FUNGAL_2"/>
    <property type="match status" value="1"/>
</dbReference>
<dbReference type="SMART" id="SM00066">
    <property type="entry name" value="GAL4"/>
    <property type="match status" value="1"/>
</dbReference>
<feature type="compositionally biased region" description="Pro residues" evidence="2">
    <location>
        <begin position="404"/>
        <end position="413"/>
    </location>
</feature>
<name>F9X5A2_ZYMTI</name>
<dbReference type="SUPFAM" id="SSF57701">
    <property type="entry name" value="Zn2/Cys6 DNA-binding domain"/>
    <property type="match status" value="1"/>
</dbReference>
<dbReference type="KEGG" id="ztr:MYCGRDRAFT_108793"/>
<feature type="compositionally biased region" description="Low complexity" evidence="2">
    <location>
        <begin position="414"/>
        <end position="436"/>
    </location>
</feature>
<evidence type="ECO:0000256" key="2">
    <source>
        <dbReference type="SAM" id="MobiDB-lite"/>
    </source>
</evidence>
<accession>F9X5A2</accession>
<dbReference type="AlphaFoldDB" id="F9X5A2"/>
<gene>
    <name evidence="4" type="ORF">MYCGRDRAFT_108793</name>
</gene>
<dbReference type="InterPro" id="IPR036864">
    <property type="entry name" value="Zn2-C6_fun-type_DNA-bd_sf"/>
</dbReference>
<evidence type="ECO:0000313" key="5">
    <source>
        <dbReference type="Proteomes" id="UP000008062"/>
    </source>
</evidence>
<dbReference type="GO" id="GO:0000981">
    <property type="term" value="F:DNA-binding transcription factor activity, RNA polymerase II-specific"/>
    <property type="evidence" value="ECO:0007669"/>
    <property type="project" value="InterPro"/>
</dbReference>
<feature type="region of interest" description="Disordered" evidence="2">
    <location>
        <begin position="305"/>
        <end position="443"/>
    </location>
</feature>
<sequence length="659" mass="70536">MSSTRVSFGSRAGGGSDYPGVGQEVFVRPTSHYGSFDSLVDLSNALRNECADAALSDAPACTTSELSLSGNAIVPLIRPGVGPYSDGGEQDLPAEFKTSYTVPNTDGSPASNDIAYPQAPISAIVNVASPKERAIVQRAASRGIIQALEAIDGFRYSFNNAWAAKDEEGSRFSYICQDSMQNKDRHANGYQRTAKHLKGGEFSRGPRKPTYDCKGSVSVKFSTARQRVDVYYRHYAIHSTVAERKPPERPPPGSRRLYNSRAPAVSAEAHGFENPGTFSLGNISLPVVAYSKFYAEMYDQPMYGDAPPSGSNIERPLKRKRGQPKSSTPIASTAKPLSLADILRQSSSANVSDDKSPPFPTSSNATPQQSQNTNPPPVNYELPSWQVPPPVPINRQTPGGGLPYPSPYPPPYTPTHARPAQARPTKPAPAPKAGQPVASHPKGQGLFATLKPIERNGATMSLPGQLYTPPVYGTGVMGQNGGFKFVNPGANGARAKVSCMACRAGKKKCDEGQPCTACIKSGLLTRDCVYEGRVTSTFTSRSAKTQDSNSNSNSPSLSQWTAPETSQSMASALAAPVVEPRPPNNSIAPSPDPNITWRNPLGAPSMTVLPDGDGLTPRERAAKAREKEVQAQRETGESAARMQNSATREESPDPWFPRR</sequence>
<organism evidence="4 5">
    <name type="scientific">Zymoseptoria tritici (strain CBS 115943 / IPO323)</name>
    <name type="common">Speckled leaf blotch fungus</name>
    <name type="synonym">Septoria tritici</name>
    <dbReference type="NCBI Taxonomy" id="336722"/>
    <lineage>
        <taxon>Eukaryota</taxon>
        <taxon>Fungi</taxon>
        <taxon>Dikarya</taxon>
        <taxon>Ascomycota</taxon>
        <taxon>Pezizomycotina</taxon>
        <taxon>Dothideomycetes</taxon>
        <taxon>Dothideomycetidae</taxon>
        <taxon>Mycosphaerellales</taxon>
        <taxon>Mycosphaerellaceae</taxon>
        <taxon>Zymoseptoria</taxon>
    </lineage>
</organism>
<dbReference type="RefSeq" id="XP_003854269.1">
    <property type="nucleotide sequence ID" value="XM_003854221.1"/>
</dbReference>
<dbReference type="OrthoDB" id="3251668at2759"/>
<feature type="compositionally biased region" description="Polar residues" evidence="2">
    <location>
        <begin position="537"/>
        <end position="547"/>
    </location>
</feature>
<dbReference type="GO" id="GO:0008270">
    <property type="term" value="F:zinc ion binding"/>
    <property type="evidence" value="ECO:0007669"/>
    <property type="project" value="InterPro"/>
</dbReference>
<dbReference type="HOGENOM" id="CLU_027375_0_0_1"/>
<feature type="region of interest" description="Disordered" evidence="2">
    <location>
        <begin position="537"/>
        <end position="659"/>
    </location>
</feature>
<reference evidence="4 5" key="1">
    <citation type="journal article" date="2011" name="PLoS Genet.">
        <title>Finished genome of the fungal wheat pathogen Mycosphaerella graminicola reveals dispensome structure, chromosome plasticity, and stealth pathogenesis.</title>
        <authorList>
            <person name="Goodwin S.B."/>
            <person name="Ben M'barek S."/>
            <person name="Dhillon B."/>
            <person name="Wittenberg A.H.J."/>
            <person name="Crane C.F."/>
            <person name="Hane J.K."/>
            <person name="Foster A.J."/>
            <person name="Van der Lee T.A.J."/>
            <person name="Grimwood J."/>
            <person name="Aerts A."/>
            <person name="Antoniw J."/>
            <person name="Bailey A."/>
            <person name="Bluhm B."/>
            <person name="Bowler J."/>
            <person name="Bristow J."/>
            <person name="van der Burgt A."/>
            <person name="Canto-Canche B."/>
            <person name="Churchill A.C.L."/>
            <person name="Conde-Ferraez L."/>
            <person name="Cools H.J."/>
            <person name="Coutinho P.M."/>
            <person name="Csukai M."/>
            <person name="Dehal P."/>
            <person name="De Wit P."/>
            <person name="Donzelli B."/>
            <person name="van de Geest H.C."/>
            <person name="van Ham R.C.H.J."/>
            <person name="Hammond-Kosack K.E."/>
            <person name="Henrissat B."/>
            <person name="Kilian A."/>
            <person name="Kobayashi A.K."/>
            <person name="Koopmann E."/>
            <person name="Kourmpetis Y."/>
            <person name="Kuzniar A."/>
            <person name="Lindquist E."/>
            <person name="Lombard V."/>
            <person name="Maliepaard C."/>
            <person name="Martins N."/>
            <person name="Mehrabi R."/>
            <person name="Nap J.P.H."/>
            <person name="Ponomarenko A."/>
            <person name="Rudd J.J."/>
            <person name="Salamov A."/>
            <person name="Schmutz J."/>
            <person name="Schouten H.J."/>
            <person name="Shapiro H."/>
            <person name="Stergiopoulos I."/>
            <person name="Torriani S.F.F."/>
            <person name="Tu H."/>
            <person name="de Vries R.P."/>
            <person name="Waalwijk C."/>
            <person name="Ware S.B."/>
            <person name="Wiebenga A."/>
            <person name="Zwiers L.-H."/>
            <person name="Oliver R.P."/>
            <person name="Grigoriev I.V."/>
            <person name="Kema G.H.J."/>
        </authorList>
    </citation>
    <scope>NUCLEOTIDE SEQUENCE [LARGE SCALE GENOMIC DNA]</scope>
    <source>
        <strain evidence="5">CBS 115943 / IPO323</strain>
    </source>
</reference>
<dbReference type="InterPro" id="IPR001138">
    <property type="entry name" value="Zn2Cys6_DnaBD"/>
</dbReference>
<dbReference type="eggNOG" id="ENOG502SABA">
    <property type="taxonomic scope" value="Eukaryota"/>
</dbReference>
<dbReference type="OMA" id="FNNAWTA"/>
<feature type="compositionally biased region" description="Polar residues" evidence="2">
    <location>
        <begin position="559"/>
        <end position="570"/>
    </location>
</feature>
<dbReference type="InParanoid" id="F9X5A2"/>
<evidence type="ECO:0000256" key="1">
    <source>
        <dbReference type="ARBA" id="ARBA00023242"/>
    </source>
</evidence>
<dbReference type="GeneID" id="13395455"/>
<dbReference type="STRING" id="336722.F9X5A2"/>
<dbReference type="CDD" id="cd00067">
    <property type="entry name" value="GAL4"/>
    <property type="match status" value="1"/>
</dbReference>
<keyword evidence="5" id="KW-1185">Reference proteome</keyword>
<evidence type="ECO:0000259" key="3">
    <source>
        <dbReference type="PROSITE" id="PS50048"/>
    </source>
</evidence>
<keyword evidence="1" id="KW-0539">Nucleus</keyword>